<dbReference type="RefSeq" id="WP_014500852.1">
    <property type="nucleotide sequence ID" value="NC_017262.1"/>
</dbReference>
<dbReference type="GO" id="GO:0015108">
    <property type="term" value="F:chloride transmembrane transporter activity"/>
    <property type="evidence" value="ECO:0007669"/>
    <property type="project" value="InterPro"/>
</dbReference>
<dbReference type="KEGG" id="zmm:Zmob_1074"/>
<evidence type="ECO:0000256" key="5">
    <source>
        <dbReference type="SAM" id="MobiDB-lite"/>
    </source>
</evidence>
<organism evidence="7 8">
    <name type="scientific">Zymomonas mobilis subsp. mobilis (strain ATCC 10988 / DSM 424 / LMG 404 / NCIMB 8938 / NRRL B-806 / ZM1)</name>
    <dbReference type="NCBI Taxonomy" id="555217"/>
    <lineage>
        <taxon>Bacteria</taxon>
        <taxon>Pseudomonadati</taxon>
        <taxon>Pseudomonadota</taxon>
        <taxon>Alphaproteobacteria</taxon>
        <taxon>Sphingomonadales</taxon>
        <taxon>Zymomonadaceae</taxon>
        <taxon>Zymomonas</taxon>
    </lineage>
</organism>
<dbReference type="PANTHER" id="PTHR43427">
    <property type="entry name" value="CHLORIDE CHANNEL PROTEIN CLC-E"/>
    <property type="match status" value="1"/>
</dbReference>
<protein>
    <submittedName>
        <fullName evidence="7">Cl-channel voltage-gated family protein</fullName>
    </submittedName>
</protein>
<dbReference type="AlphaFoldDB" id="A0A0H3G277"/>
<gene>
    <name evidence="7" type="ordered locus">Zmob_1074</name>
</gene>
<dbReference type="EMBL" id="CP002850">
    <property type="protein sequence ID" value="AEH62908.1"/>
    <property type="molecule type" value="Genomic_DNA"/>
</dbReference>
<accession>A0A0H3G277</accession>
<dbReference type="Gene3D" id="1.10.3080.10">
    <property type="entry name" value="Clc chloride channel"/>
    <property type="match status" value="1"/>
</dbReference>
<evidence type="ECO:0000256" key="1">
    <source>
        <dbReference type="ARBA" id="ARBA00004141"/>
    </source>
</evidence>
<dbReference type="PRINTS" id="PR00762">
    <property type="entry name" value="CLCHANNEL"/>
</dbReference>
<keyword evidence="4 6" id="KW-0472">Membrane</keyword>
<feature type="transmembrane region" description="Helical" evidence="6">
    <location>
        <begin position="67"/>
        <end position="86"/>
    </location>
</feature>
<evidence type="ECO:0000256" key="3">
    <source>
        <dbReference type="ARBA" id="ARBA00022989"/>
    </source>
</evidence>
<feature type="region of interest" description="Disordered" evidence="5">
    <location>
        <begin position="470"/>
        <end position="496"/>
    </location>
</feature>
<dbReference type="HOGENOM" id="CLU_015263_1_1_5"/>
<dbReference type="InterPro" id="IPR014743">
    <property type="entry name" value="Cl-channel_core"/>
</dbReference>
<dbReference type="eggNOG" id="COG0038">
    <property type="taxonomic scope" value="Bacteria"/>
</dbReference>
<dbReference type="PANTHER" id="PTHR43427:SF12">
    <property type="entry name" value="CHLORIDE TRANSPORTER"/>
    <property type="match status" value="1"/>
</dbReference>
<feature type="transmembrane region" description="Helical" evidence="6">
    <location>
        <begin position="240"/>
        <end position="260"/>
    </location>
</feature>
<dbReference type="OrthoDB" id="9767361at2"/>
<dbReference type="GO" id="GO:0016020">
    <property type="term" value="C:membrane"/>
    <property type="evidence" value="ECO:0007669"/>
    <property type="project" value="UniProtKB-SubCell"/>
</dbReference>
<feature type="transmembrane region" description="Helical" evidence="6">
    <location>
        <begin position="30"/>
        <end position="55"/>
    </location>
</feature>
<sequence>MIVLGGTRFGSLIKGCQMYQLFLKYKPYRLILLFKWLAIIFPLAAIIGSCCALFLWSLEWATKTRFLYPALLFGLPIAGFITSWLYSRYGKLAAGGNNLILEEIHKPNVGVPLRMAPLIFISTVITHLFGGSAGREGTAVQLGGSIASGIGKIAGLDKKDIRLLLISGIAAGFGAVFGTPVTGAIFALEVPVIGRLEYRALIPALTAAILGDWVCRLWGMDHLRYSMASFSQMGHFQLNIILFFKVILASIAFGVIARLFSESLANSAQWFKKVIPSAPLISFTGGLIVIALVYITGTRDYLGIGTIAAQPNGLQLGSFFDPQQHHYWSWLLKFIFTVVTLSTGFKGGEVTPLFFVGAALGSTIAHIIGAPVDLFAGIGFIAVFGAAANTPLACIIMGVEMFGADNIVYFAAGCCTAYIFSGYSGIYLSQTIGTEKPDIRSDTILAQSLKMLQRNWWTPASDPLIFAKIDPSEKEPNPAEKAKEEATAASDHAKFL</sequence>
<dbReference type="Pfam" id="PF00654">
    <property type="entry name" value="Voltage_CLC"/>
    <property type="match status" value="1"/>
</dbReference>
<feature type="transmembrane region" description="Helical" evidence="6">
    <location>
        <begin position="280"/>
        <end position="297"/>
    </location>
</feature>
<evidence type="ECO:0000313" key="7">
    <source>
        <dbReference type="EMBL" id="AEH62908.1"/>
    </source>
</evidence>
<proteinExistence type="predicted"/>
<evidence type="ECO:0000256" key="2">
    <source>
        <dbReference type="ARBA" id="ARBA00022692"/>
    </source>
</evidence>
<name>A0A0H3G277_ZYMMA</name>
<keyword evidence="2 6" id="KW-0812">Transmembrane</keyword>
<feature type="transmembrane region" description="Helical" evidence="6">
    <location>
        <begin position="407"/>
        <end position="428"/>
    </location>
</feature>
<comment type="subcellular location">
    <subcellularLocation>
        <location evidence="1">Membrane</location>
        <topology evidence="1">Multi-pass membrane protein</topology>
    </subcellularLocation>
</comment>
<dbReference type="InterPro" id="IPR001807">
    <property type="entry name" value="ClC"/>
</dbReference>
<feature type="transmembrane region" description="Helical" evidence="6">
    <location>
        <begin position="163"/>
        <end position="188"/>
    </location>
</feature>
<feature type="transmembrane region" description="Helical" evidence="6">
    <location>
        <begin position="350"/>
        <end position="368"/>
    </location>
</feature>
<feature type="transmembrane region" description="Helical" evidence="6">
    <location>
        <begin position="374"/>
        <end position="395"/>
    </location>
</feature>
<evidence type="ECO:0000313" key="8">
    <source>
        <dbReference type="Proteomes" id="UP000001494"/>
    </source>
</evidence>
<feature type="transmembrane region" description="Helical" evidence="6">
    <location>
        <begin position="200"/>
        <end position="219"/>
    </location>
</feature>
<evidence type="ECO:0000256" key="4">
    <source>
        <dbReference type="ARBA" id="ARBA00023136"/>
    </source>
</evidence>
<dbReference type="InterPro" id="IPR050368">
    <property type="entry name" value="ClC-type_chloride_channel"/>
</dbReference>
<dbReference type="SUPFAM" id="SSF81340">
    <property type="entry name" value="Clc chloride channel"/>
    <property type="match status" value="1"/>
</dbReference>
<evidence type="ECO:0000256" key="6">
    <source>
        <dbReference type="SAM" id="Phobius"/>
    </source>
</evidence>
<keyword evidence="3 6" id="KW-1133">Transmembrane helix</keyword>
<reference evidence="7 8" key="1">
    <citation type="journal article" date="2011" name="J. Bacteriol.">
        <title>Genome sequence of the ethanol-producing Zymomonas mobilis subsp. mobilis lectotype strain ATCC 10988.</title>
        <authorList>
            <person name="Pappas K.M."/>
            <person name="Kouvelis V.N."/>
            <person name="Saunders E."/>
            <person name="Brettin T.S."/>
            <person name="Bruce D."/>
            <person name="Detter C."/>
            <person name="Balakireva M."/>
            <person name="Han C.S."/>
            <person name="Savvakis G."/>
            <person name="Kyrpides N.C."/>
            <person name="Typas M.A."/>
        </authorList>
    </citation>
    <scope>NUCLEOTIDE SEQUENCE [LARGE SCALE GENOMIC DNA]</scope>
    <source>
        <strain evidence="8">ATCC 10988 / DSM 424 / CCUG 17860 / LMG 404 / NCIMB 8938 / NRRL B-806 / ZM1</strain>
    </source>
</reference>
<dbReference type="Proteomes" id="UP000001494">
    <property type="component" value="Chromosome"/>
</dbReference>
<dbReference type="CDD" id="cd03682">
    <property type="entry name" value="ClC_sycA_like"/>
    <property type="match status" value="1"/>
</dbReference>